<dbReference type="RefSeq" id="WP_208815934.1">
    <property type="nucleotide sequence ID" value="NZ_WVUH01000246.1"/>
</dbReference>
<keyword evidence="4" id="KW-1185">Reference proteome</keyword>
<proteinExistence type="predicted"/>
<keyword evidence="1" id="KW-0812">Transmembrane</keyword>
<evidence type="ECO:0008006" key="5">
    <source>
        <dbReference type="Google" id="ProtNLM"/>
    </source>
</evidence>
<feature type="chain" id="PRO_5045677793" description="MYXO-CTERM domain-containing protein" evidence="2">
    <location>
        <begin position="29"/>
        <end position="169"/>
    </location>
</feature>
<gene>
    <name evidence="3" type="ORF">GSF22_23560</name>
</gene>
<protein>
    <recommendedName>
        <fullName evidence="5">MYXO-CTERM domain-containing protein</fullName>
    </recommendedName>
</protein>
<sequence>MRYRITAGVALTVLAALATLLGAAPAWAGQVFVHVTPSTVPAGEHVKITASCRDNWSSAKVESPAFGTVTLHPRDGLLTASVEVPKHTRPGEYRVKLSCPDHRSATTSLHVVESGHPKHGPATGFGGGAGAGGDVVPGNWLLTGGLAAVVAGVVLAGAAVRNRRAAGAR</sequence>
<feature type="transmembrane region" description="Helical" evidence="1">
    <location>
        <begin position="140"/>
        <end position="160"/>
    </location>
</feature>
<evidence type="ECO:0000256" key="1">
    <source>
        <dbReference type="SAM" id="Phobius"/>
    </source>
</evidence>
<keyword evidence="1" id="KW-1133">Transmembrane helix</keyword>
<comment type="caution">
    <text evidence="3">The sequence shown here is derived from an EMBL/GenBank/DDBJ whole genome shotgun (WGS) entry which is preliminary data.</text>
</comment>
<dbReference type="EMBL" id="WVUH01000246">
    <property type="protein sequence ID" value="MBO4208957.1"/>
    <property type="molecule type" value="Genomic_DNA"/>
</dbReference>
<organism evidence="3 4">
    <name type="scientific">Micromonospora echinofusca</name>
    <dbReference type="NCBI Taxonomy" id="47858"/>
    <lineage>
        <taxon>Bacteria</taxon>
        <taxon>Bacillati</taxon>
        <taxon>Actinomycetota</taxon>
        <taxon>Actinomycetes</taxon>
        <taxon>Micromonosporales</taxon>
        <taxon>Micromonosporaceae</taxon>
        <taxon>Micromonospora</taxon>
    </lineage>
</organism>
<keyword evidence="1" id="KW-0472">Membrane</keyword>
<evidence type="ECO:0000313" key="4">
    <source>
        <dbReference type="Proteomes" id="UP000823521"/>
    </source>
</evidence>
<evidence type="ECO:0000256" key="2">
    <source>
        <dbReference type="SAM" id="SignalP"/>
    </source>
</evidence>
<keyword evidence="2" id="KW-0732">Signal</keyword>
<feature type="signal peptide" evidence="2">
    <location>
        <begin position="1"/>
        <end position="28"/>
    </location>
</feature>
<accession>A0ABS3VWN7</accession>
<dbReference type="Proteomes" id="UP000823521">
    <property type="component" value="Unassembled WGS sequence"/>
</dbReference>
<reference evidence="3 4" key="1">
    <citation type="submission" date="2019-12" db="EMBL/GenBank/DDBJ databases">
        <title>Whole genome sequencing of endophytic Actinobacterium Micromonospora sp. MPMI6T.</title>
        <authorList>
            <person name="Evv R."/>
            <person name="Podile A.R."/>
        </authorList>
    </citation>
    <scope>NUCLEOTIDE SEQUENCE [LARGE SCALE GENOMIC DNA]</scope>
    <source>
        <strain evidence="3 4">MPMI6</strain>
    </source>
</reference>
<evidence type="ECO:0000313" key="3">
    <source>
        <dbReference type="EMBL" id="MBO4208957.1"/>
    </source>
</evidence>
<name>A0ABS3VWN7_MICEH</name>